<keyword evidence="4" id="KW-0804">Transcription</keyword>
<dbReference type="Pfam" id="PF00126">
    <property type="entry name" value="HTH_1"/>
    <property type="match status" value="1"/>
</dbReference>
<keyword evidence="2" id="KW-0805">Transcription regulation</keyword>
<dbReference type="PRINTS" id="PR00039">
    <property type="entry name" value="HTHLYSR"/>
</dbReference>
<dbReference type="InterPro" id="IPR005119">
    <property type="entry name" value="LysR_subst-bd"/>
</dbReference>
<evidence type="ECO:0000313" key="6">
    <source>
        <dbReference type="EMBL" id="MXN21014.1"/>
    </source>
</evidence>
<dbReference type="PANTHER" id="PTHR30537">
    <property type="entry name" value="HTH-TYPE TRANSCRIPTIONAL REGULATOR"/>
    <property type="match status" value="1"/>
</dbReference>
<dbReference type="GO" id="GO:0003700">
    <property type="term" value="F:DNA-binding transcription factor activity"/>
    <property type="evidence" value="ECO:0007669"/>
    <property type="project" value="InterPro"/>
</dbReference>
<organism evidence="6 7">
    <name type="scientific">Pseudooceanicola albus</name>
    <dbReference type="NCBI Taxonomy" id="2692189"/>
    <lineage>
        <taxon>Bacteria</taxon>
        <taxon>Pseudomonadati</taxon>
        <taxon>Pseudomonadota</taxon>
        <taxon>Alphaproteobacteria</taxon>
        <taxon>Rhodobacterales</taxon>
        <taxon>Paracoccaceae</taxon>
        <taxon>Pseudooceanicola</taxon>
    </lineage>
</organism>
<dbReference type="GO" id="GO:0006351">
    <property type="term" value="P:DNA-templated transcription"/>
    <property type="evidence" value="ECO:0007669"/>
    <property type="project" value="TreeGrafter"/>
</dbReference>
<dbReference type="Proteomes" id="UP000477911">
    <property type="component" value="Unassembled WGS sequence"/>
</dbReference>
<dbReference type="InterPro" id="IPR000847">
    <property type="entry name" value="LysR_HTH_N"/>
</dbReference>
<evidence type="ECO:0000256" key="3">
    <source>
        <dbReference type="ARBA" id="ARBA00023125"/>
    </source>
</evidence>
<sequence>MTLRSKVPSTGSLFVFDAAARHLNFTHAAREFNVTQPAVSRAIRALEQHLGCPLFERNHAGMALTDQGRFLHKALQGGFSQIETALDELRRSLAEEQTVSLSITSAYALHWLMPRLPRLKALMPDIALRFELIHGEPEGPLGSADLAIRYAWEPGAGITVWPAIDELVIPVCSPQYLARHGYIDAPAAQARTHSLGELTAKLWERESWEVFLEAVQLAPMNEASRLAFSDYGLVLQAALKGQCVALGWWHVVAGALESGELVPASRRFQRETETCCFVARGDSGAQREAVLRVLNWLLDEYALLEDSFRPVREAATIY</sequence>
<name>A0A6L7G9Y7_9RHOB</name>
<dbReference type="SUPFAM" id="SSF53850">
    <property type="entry name" value="Periplasmic binding protein-like II"/>
    <property type="match status" value="1"/>
</dbReference>
<protein>
    <submittedName>
        <fullName evidence="6">LysR family transcriptional regulator</fullName>
    </submittedName>
</protein>
<comment type="caution">
    <text evidence="6">The sequence shown here is derived from an EMBL/GenBank/DDBJ whole genome shotgun (WGS) entry which is preliminary data.</text>
</comment>
<dbReference type="AlphaFoldDB" id="A0A6L7G9Y7"/>
<dbReference type="Gene3D" id="3.40.190.10">
    <property type="entry name" value="Periplasmic binding protein-like II"/>
    <property type="match status" value="2"/>
</dbReference>
<evidence type="ECO:0000313" key="7">
    <source>
        <dbReference type="Proteomes" id="UP000477911"/>
    </source>
</evidence>
<gene>
    <name evidence="6" type="ORF">GR170_24615</name>
</gene>
<dbReference type="FunFam" id="1.10.10.10:FF:000001">
    <property type="entry name" value="LysR family transcriptional regulator"/>
    <property type="match status" value="1"/>
</dbReference>
<feature type="domain" description="HTH lysR-type" evidence="5">
    <location>
        <begin position="15"/>
        <end position="65"/>
    </location>
</feature>
<accession>A0A6L7G9Y7</accession>
<evidence type="ECO:0000256" key="4">
    <source>
        <dbReference type="ARBA" id="ARBA00023163"/>
    </source>
</evidence>
<reference evidence="6 7" key="1">
    <citation type="submission" date="2019-12" db="EMBL/GenBank/DDBJ databases">
        <authorList>
            <person name="Li M."/>
        </authorList>
    </citation>
    <scope>NUCLEOTIDE SEQUENCE [LARGE SCALE GENOMIC DNA]</scope>
    <source>
        <strain evidence="6 7">GBMRC 2024</strain>
    </source>
</reference>
<dbReference type="PROSITE" id="PS50931">
    <property type="entry name" value="HTH_LYSR"/>
    <property type="match status" value="1"/>
</dbReference>
<dbReference type="InterPro" id="IPR036388">
    <property type="entry name" value="WH-like_DNA-bd_sf"/>
</dbReference>
<evidence type="ECO:0000256" key="2">
    <source>
        <dbReference type="ARBA" id="ARBA00023015"/>
    </source>
</evidence>
<dbReference type="PANTHER" id="PTHR30537:SF74">
    <property type="entry name" value="HTH-TYPE TRANSCRIPTIONAL REGULATOR TRPI"/>
    <property type="match status" value="1"/>
</dbReference>
<keyword evidence="3" id="KW-0238">DNA-binding</keyword>
<comment type="similarity">
    <text evidence="1">Belongs to the LysR transcriptional regulatory family.</text>
</comment>
<dbReference type="Pfam" id="PF03466">
    <property type="entry name" value="LysR_substrate"/>
    <property type="match status" value="1"/>
</dbReference>
<proteinExistence type="inferred from homology"/>
<dbReference type="GO" id="GO:0043565">
    <property type="term" value="F:sequence-specific DNA binding"/>
    <property type="evidence" value="ECO:0007669"/>
    <property type="project" value="TreeGrafter"/>
</dbReference>
<evidence type="ECO:0000259" key="5">
    <source>
        <dbReference type="PROSITE" id="PS50931"/>
    </source>
</evidence>
<dbReference type="SUPFAM" id="SSF46785">
    <property type="entry name" value="Winged helix' DNA-binding domain"/>
    <property type="match status" value="1"/>
</dbReference>
<evidence type="ECO:0000256" key="1">
    <source>
        <dbReference type="ARBA" id="ARBA00009437"/>
    </source>
</evidence>
<dbReference type="Gene3D" id="1.10.10.10">
    <property type="entry name" value="Winged helix-like DNA-binding domain superfamily/Winged helix DNA-binding domain"/>
    <property type="match status" value="1"/>
</dbReference>
<dbReference type="InterPro" id="IPR036390">
    <property type="entry name" value="WH_DNA-bd_sf"/>
</dbReference>
<dbReference type="InterPro" id="IPR058163">
    <property type="entry name" value="LysR-type_TF_proteobact-type"/>
</dbReference>
<dbReference type="EMBL" id="WUMU01000040">
    <property type="protein sequence ID" value="MXN21014.1"/>
    <property type="molecule type" value="Genomic_DNA"/>
</dbReference>
<keyword evidence="7" id="KW-1185">Reference proteome</keyword>